<dbReference type="Proteomes" id="UP000828390">
    <property type="component" value="Unassembled WGS sequence"/>
</dbReference>
<proteinExistence type="predicted"/>
<comment type="caution">
    <text evidence="1">The sequence shown here is derived from an EMBL/GenBank/DDBJ whole genome shotgun (WGS) entry which is preliminary data.</text>
</comment>
<reference evidence="1" key="1">
    <citation type="journal article" date="2019" name="bioRxiv">
        <title>The Genome of the Zebra Mussel, Dreissena polymorpha: A Resource for Invasive Species Research.</title>
        <authorList>
            <person name="McCartney M.A."/>
            <person name="Auch B."/>
            <person name="Kono T."/>
            <person name="Mallez S."/>
            <person name="Zhang Y."/>
            <person name="Obille A."/>
            <person name="Becker A."/>
            <person name="Abrahante J.E."/>
            <person name="Garbe J."/>
            <person name="Badalamenti J.P."/>
            <person name="Herman A."/>
            <person name="Mangelson H."/>
            <person name="Liachko I."/>
            <person name="Sullivan S."/>
            <person name="Sone E.D."/>
            <person name="Koren S."/>
            <person name="Silverstein K.A.T."/>
            <person name="Beckman K.B."/>
            <person name="Gohl D.M."/>
        </authorList>
    </citation>
    <scope>NUCLEOTIDE SEQUENCE</scope>
    <source>
        <strain evidence="1">Duluth1</strain>
        <tissue evidence="1">Whole animal</tissue>
    </source>
</reference>
<evidence type="ECO:0000313" key="1">
    <source>
        <dbReference type="EMBL" id="KAH3849879.1"/>
    </source>
</evidence>
<evidence type="ECO:0000313" key="2">
    <source>
        <dbReference type="Proteomes" id="UP000828390"/>
    </source>
</evidence>
<accession>A0A9D4L229</accession>
<keyword evidence="2" id="KW-1185">Reference proteome</keyword>
<sequence length="81" mass="9176">MCELATKAVNTDAERKLAAIPSKGLHEMSRNEYDIDTQYDTTLERYNVINGFVSHSNDTMLAIKMFAASEPDRLHVCIKIE</sequence>
<gene>
    <name evidence="1" type="ORF">DPMN_092283</name>
</gene>
<reference evidence="1" key="2">
    <citation type="submission" date="2020-11" db="EMBL/GenBank/DDBJ databases">
        <authorList>
            <person name="McCartney M.A."/>
            <person name="Auch B."/>
            <person name="Kono T."/>
            <person name="Mallez S."/>
            <person name="Becker A."/>
            <person name="Gohl D.M."/>
            <person name="Silverstein K.A.T."/>
            <person name="Koren S."/>
            <person name="Bechman K.B."/>
            <person name="Herman A."/>
            <person name="Abrahante J.E."/>
            <person name="Garbe J."/>
        </authorList>
    </citation>
    <scope>NUCLEOTIDE SEQUENCE</scope>
    <source>
        <strain evidence="1">Duluth1</strain>
        <tissue evidence="1">Whole animal</tissue>
    </source>
</reference>
<protein>
    <submittedName>
        <fullName evidence="1">Uncharacterized protein</fullName>
    </submittedName>
</protein>
<organism evidence="1 2">
    <name type="scientific">Dreissena polymorpha</name>
    <name type="common">Zebra mussel</name>
    <name type="synonym">Mytilus polymorpha</name>
    <dbReference type="NCBI Taxonomy" id="45954"/>
    <lineage>
        <taxon>Eukaryota</taxon>
        <taxon>Metazoa</taxon>
        <taxon>Spiralia</taxon>
        <taxon>Lophotrochozoa</taxon>
        <taxon>Mollusca</taxon>
        <taxon>Bivalvia</taxon>
        <taxon>Autobranchia</taxon>
        <taxon>Heteroconchia</taxon>
        <taxon>Euheterodonta</taxon>
        <taxon>Imparidentia</taxon>
        <taxon>Neoheterodontei</taxon>
        <taxon>Myida</taxon>
        <taxon>Dreissenoidea</taxon>
        <taxon>Dreissenidae</taxon>
        <taxon>Dreissena</taxon>
    </lineage>
</organism>
<name>A0A9D4L229_DREPO</name>
<dbReference type="EMBL" id="JAIWYP010000003">
    <property type="protein sequence ID" value="KAH3849879.1"/>
    <property type="molecule type" value="Genomic_DNA"/>
</dbReference>
<dbReference type="AlphaFoldDB" id="A0A9D4L229"/>